<dbReference type="CDD" id="cd03293">
    <property type="entry name" value="ABC_NrtD_SsuB_transporters"/>
    <property type="match status" value="1"/>
</dbReference>
<dbReference type="InterPro" id="IPR017871">
    <property type="entry name" value="ABC_transporter-like_CS"/>
</dbReference>
<keyword evidence="5" id="KW-0547">Nucleotide-binding</keyword>
<comment type="similarity">
    <text evidence="1">Belongs to the ABC transporter superfamily.</text>
</comment>
<dbReference type="Pfam" id="PF00005">
    <property type="entry name" value="ABC_tran"/>
    <property type="match status" value="1"/>
</dbReference>
<dbReference type="EMBL" id="JARJLM010000124">
    <property type="protein sequence ID" value="MDF3832677.1"/>
    <property type="molecule type" value="Genomic_DNA"/>
</dbReference>
<keyword evidence="4" id="KW-0472">Membrane</keyword>
<dbReference type="InterPro" id="IPR003593">
    <property type="entry name" value="AAA+_ATPase"/>
</dbReference>
<keyword evidence="6 9" id="KW-0067">ATP-binding</keyword>
<dbReference type="Gene3D" id="3.40.50.300">
    <property type="entry name" value="P-loop containing nucleotide triphosphate hydrolases"/>
    <property type="match status" value="1"/>
</dbReference>
<dbReference type="GO" id="GO:0005524">
    <property type="term" value="F:ATP binding"/>
    <property type="evidence" value="ECO:0007669"/>
    <property type="project" value="UniProtKB-KW"/>
</dbReference>
<dbReference type="PANTHER" id="PTHR42788:SF19">
    <property type="entry name" value="ALIPHATIC SULFONATES IMPORT ATP-BINDING PROTEIN SSUB 2"/>
    <property type="match status" value="1"/>
</dbReference>
<protein>
    <submittedName>
        <fullName evidence="9">ABC transporter ATP-binding protein</fullName>
    </submittedName>
</protein>
<dbReference type="Proteomes" id="UP001216674">
    <property type="component" value="Unassembled WGS sequence"/>
</dbReference>
<evidence type="ECO:0000256" key="1">
    <source>
        <dbReference type="ARBA" id="ARBA00005417"/>
    </source>
</evidence>
<dbReference type="PANTHER" id="PTHR42788">
    <property type="entry name" value="TAURINE IMPORT ATP-BINDING PROTEIN-RELATED"/>
    <property type="match status" value="1"/>
</dbReference>
<evidence type="ECO:0000313" key="10">
    <source>
        <dbReference type="Proteomes" id="UP001216674"/>
    </source>
</evidence>
<feature type="domain" description="ABC transporter" evidence="8">
    <location>
        <begin position="6"/>
        <end position="240"/>
    </location>
</feature>
<dbReference type="SUPFAM" id="SSF52540">
    <property type="entry name" value="P-loop containing nucleoside triphosphate hydrolases"/>
    <property type="match status" value="1"/>
</dbReference>
<comment type="caution">
    <text evidence="9">The sequence shown here is derived from an EMBL/GenBank/DDBJ whole genome shotgun (WGS) entry which is preliminary data.</text>
</comment>
<dbReference type="InterPro" id="IPR027417">
    <property type="entry name" value="P-loop_NTPase"/>
</dbReference>
<keyword evidence="3" id="KW-1003">Cell membrane</keyword>
<dbReference type="InterPro" id="IPR003439">
    <property type="entry name" value="ABC_transporter-like_ATP-bd"/>
</dbReference>
<organism evidence="9 10">
    <name type="scientific">Cupriavidus basilensis</name>
    <dbReference type="NCBI Taxonomy" id="68895"/>
    <lineage>
        <taxon>Bacteria</taxon>
        <taxon>Pseudomonadati</taxon>
        <taxon>Pseudomonadota</taxon>
        <taxon>Betaproteobacteria</taxon>
        <taxon>Burkholderiales</taxon>
        <taxon>Burkholderiaceae</taxon>
        <taxon>Cupriavidus</taxon>
    </lineage>
</organism>
<proteinExistence type="inferred from homology"/>
<dbReference type="InterPro" id="IPR050166">
    <property type="entry name" value="ABC_transporter_ATP-bind"/>
</dbReference>
<evidence type="ECO:0000256" key="7">
    <source>
        <dbReference type="SAM" id="MobiDB-lite"/>
    </source>
</evidence>
<gene>
    <name evidence="9" type="ORF">P3W85_06915</name>
</gene>
<dbReference type="RefSeq" id="WP_276264226.1">
    <property type="nucleotide sequence ID" value="NZ_JARJLM010000124.1"/>
</dbReference>
<sequence length="279" mass="29741">MSGALLEAEGVSLAYGSGAGAHTVLRGVDLRLAPGEVVSVIGPSGAGKSSVLRLMAGLQQATSGAVRIRGEILVAPHPRIAVAFQDASLLPWLSVEHNVGFGLGFRRQPAIGRSERQRRVAQTLEAVGLGHARQLYPAQLSGGMAQRVALARCLARQPQALLLDEPFGALDEITRGDMQALLLRIVRDFGPATLLITHDIDEALLLSDRVVLLGGMPGEPARVTREWRIALPHPRASLVDALGALRVDIVRHLRRLLRPDEREGGPAPQAPQALQPIPV</sequence>
<evidence type="ECO:0000256" key="2">
    <source>
        <dbReference type="ARBA" id="ARBA00022448"/>
    </source>
</evidence>
<keyword evidence="4" id="KW-0997">Cell inner membrane</keyword>
<reference evidence="9 10" key="1">
    <citation type="submission" date="2023-03" db="EMBL/GenBank/DDBJ databases">
        <title>Draft assemblies of triclosan tolerant bacteria isolated from returned activated sludge.</title>
        <authorList>
            <person name="Van Hamelsveld S."/>
        </authorList>
    </citation>
    <scope>NUCLEOTIDE SEQUENCE [LARGE SCALE GENOMIC DNA]</scope>
    <source>
        <strain evidence="9 10">GW210010_S58</strain>
    </source>
</reference>
<keyword evidence="2" id="KW-0813">Transport</keyword>
<feature type="region of interest" description="Disordered" evidence="7">
    <location>
        <begin position="260"/>
        <end position="279"/>
    </location>
</feature>
<evidence type="ECO:0000259" key="8">
    <source>
        <dbReference type="PROSITE" id="PS50893"/>
    </source>
</evidence>
<dbReference type="SMART" id="SM00382">
    <property type="entry name" value="AAA"/>
    <property type="match status" value="1"/>
</dbReference>
<evidence type="ECO:0000256" key="6">
    <source>
        <dbReference type="ARBA" id="ARBA00022840"/>
    </source>
</evidence>
<dbReference type="PROSITE" id="PS50893">
    <property type="entry name" value="ABC_TRANSPORTER_2"/>
    <property type="match status" value="1"/>
</dbReference>
<evidence type="ECO:0000256" key="4">
    <source>
        <dbReference type="ARBA" id="ARBA00022519"/>
    </source>
</evidence>
<keyword evidence="10" id="KW-1185">Reference proteome</keyword>
<feature type="compositionally biased region" description="Low complexity" evidence="7">
    <location>
        <begin position="266"/>
        <end position="279"/>
    </location>
</feature>
<evidence type="ECO:0000256" key="5">
    <source>
        <dbReference type="ARBA" id="ARBA00022741"/>
    </source>
</evidence>
<name>A0ABT6AK37_9BURK</name>
<evidence type="ECO:0000256" key="3">
    <source>
        <dbReference type="ARBA" id="ARBA00022475"/>
    </source>
</evidence>
<dbReference type="PROSITE" id="PS00211">
    <property type="entry name" value="ABC_TRANSPORTER_1"/>
    <property type="match status" value="1"/>
</dbReference>
<accession>A0ABT6AK37</accession>
<evidence type="ECO:0000313" key="9">
    <source>
        <dbReference type="EMBL" id="MDF3832677.1"/>
    </source>
</evidence>